<dbReference type="Proteomes" id="UP000006322">
    <property type="component" value="Unassembled WGS sequence"/>
</dbReference>
<evidence type="ECO:0000256" key="1">
    <source>
        <dbReference type="SAM" id="MobiDB-lite"/>
    </source>
</evidence>
<dbReference type="AlphaFoldDB" id="K7ACP2"/>
<dbReference type="EMBL" id="BAER01000047">
    <property type="protein sequence ID" value="GAC33125.1"/>
    <property type="molecule type" value="Genomic_DNA"/>
</dbReference>
<keyword evidence="3" id="KW-1185">Reference proteome</keyword>
<reference evidence="3" key="1">
    <citation type="journal article" date="2014" name="Environ. Microbiol.">
        <title>Comparative genomics of the marine bacterial genus Glaciecola reveals the high degree of genomic diversity and genomic characteristic for cold adaptation.</title>
        <authorList>
            <person name="Qin Q.L."/>
            <person name="Xie B.B."/>
            <person name="Yu Y."/>
            <person name="Shu Y.L."/>
            <person name="Rong J.C."/>
            <person name="Zhang Y.J."/>
            <person name="Zhao D.L."/>
            <person name="Chen X.L."/>
            <person name="Zhang X.Y."/>
            <person name="Chen B."/>
            <person name="Zhou B.C."/>
            <person name="Zhang Y.Z."/>
        </authorList>
    </citation>
    <scope>NUCLEOTIDE SEQUENCE [LARGE SCALE GENOMIC DNA]</scope>
    <source>
        <strain evidence="3">LMG 21857</strain>
    </source>
</reference>
<evidence type="ECO:0000313" key="2">
    <source>
        <dbReference type="EMBL" id="GAC33125.1"/>
    </source>
</evidence>
<comment type="caution">
    <text evidence="2">The sequence shown here is derived from an EMBL/GenBank/DDBJ whole genome shotgun (WGS) entry which is preliminary data.</text>
</comment>
<feature type="region of interest" description="Disordered" evidence="1">
    <location>
        <begin position="1"/>
        <end position="20"/>
    </location>
</feature>
<dbReference type="STRING" id="1129793.GPLA_2220"/>
<evidence type="ECO:0000313" key="3">
    <source>
        <dbReference type="Proteomes" id="UP000006322"/>
    </source>
</evidence>
<proteinExistence type="predicted"/>
<dbReference type="OrthoDB" id="6383457at2"/>
<dbReference type="RefSeq" id="WP_007104908.1">
    <property type="nucleotide sequence ID" value="NZ_BAER01000047.1"/>
</dbReference>
<sequence length="216" mass="23237">MNAPDNEKVTELQNSNSPSRRKFLLKTSAGVVITTLPVQSVWGACNASGLSGGSRSADSVCVMPIVTGGRSPGSWRKFAKSGEPDKVGLNKVKSMFSMSKNDDLTAAYCSVRSHIKNMPDVVLSDGSGTIPRNSLNIYEALQSQGGIWNLAAYYLNAYFGFYGDISPFTSAEELVQHVWGVMYINNDGQLPSNYDDLTASFTDGFVAESNLPHGSC</sequence>
<protein>
    <submittedName>
        <fullName evidence="2">Uncharacterized protein</fullName>
    </submittedName>
</protein>
<organism evidence="2 3">
    <name type="scientific">Paraglaciecola polaris LMG 21857</name>
    <dbReference type="NCBI Taxonomy" id="1129793"/>
    <lineage>
        <taxon>Bacteria</taxon>
        <taxon>Pseudomonadati</taxon>
        <taxon>Pseudomonadota</taxon>
        <taxon>Gammaproteobacteria</taxon>
        <taxon>Alteromonadales</taxon>
        <taxon>Alteromonadaceae</taxon>
        <taxon>Paraglaciecola</taxon>
    </lineage>
</organism>
<feature type="compositionally biased region" description="Basic and acidic residues" evidence="1">
    <location>
        <begin position="1"/>
        <end position="10"/>
    </location>
</feature>
<name>K7ACP2_9ALTE</name>
<gene>
    <name evidence="2" type="ORF">GPLA_2220</name>
</gene>
<accession>K7ACP2</accession>